<evidence type="ECO:0000256" key="3">
    <source>
        <dbReference type="ARBA" id="ARBA00030642"/>
    </source>
</evidence>
<dbReference type="GO" id="GO:0016853">
    <property type="term" value="F:isomerase activity"/>
    <property type="evidence" value="ECO:0007669"/>
    <property type="project" value="UniProtKB-KW"/>
</dbReference>
<keyword evidence="2 6" id="KW-0732">Signal</keyword>
<protein>
    <recommendedName>
        <fullName evidence="1">Parvulin-like PPIase</fullName>
    </recommendedName>
    <alternativeName>
        <fullName evidence="3">Peptidyl-prolyl cis-trans isomerase plp</fullName>
    </alternativeName>
    <alternativeName>
        <fullName evidence="4">Rotamase plp</fullName>
    </alternativeName>
</protein>
<dbReference type="PROSITE" id="PS01096">
    <property type="entry name" value="PPIC_PPIASE_1"/>
    <property type="match status" value="1"/>
</dbReference>
<comment type="caution">
    <text evidence="8">The sequence shown here is derived from an EMBL/GenBank/DDBJ whole genome shotgun (WGS) entry which is preliminary data.</text>
</comment>
<dbReference type="RefSeq" id="WP_264770717.1">
    <property type="nucleotide sequence ID" value="NZ_JAPDOG010000001.1"/>
</dbReference>
<dbReference type="Gene3D" id="1.10.4030.10">
    <property type="entry name" value="Porin chaperone SurA, peptide-binding domain"/>
    <property type="match status" value="1"/>
</dbReference>
<dbReference type="InterPro" id="IPR046357">
    <property type="entry name" value="PPIase_dom_sf"/>
</dbReference>
<dbReference type="InterPro" id="IPR050280">
    <property type="entry name" value="OMP_Chaperone_SurA"/>
</dbReference>
<feature type="chain" id="PRO_5046781901" description="Parvulin-like PPIase" evidence="6">
    <location>
        <begin position="24"/>
        <end position="432"/>
    </location>
</feature>
<dbReference type="InterPro" id="IPR023058">
    <property type="entry name" value="PPIase_PpiC_CS"/>
</dbReference>
<evidence type="ECO:0000256" key="1">
    <source>
        <dbReference type="ARBA" id="ARBA00018370"/>
    </source>
</evidence>
<feature type="domain" description="PpiC" evidence="7">
    <location>
        <begin position="164"/>
        <end position="261"/>
    </location>
</feature>
<dbReference type="PROSITE" id="PS50198">
    <property type="entry name" value="PPIC_PPIASE_2"/>
    <property type="match status" value="1"/>
</dbReference>
<proteinExistence type="predicted"/>
<dbReference type="Gene3D" id="3.10.50.40">
    <property type="match status" value="1"/>
</dbReference>
<evidence type="ECO:0000256" key="4">
    <source>
        <dbReference type="ARBA" id="ARBA00031484"/>
    </source>
</evidence>
<organism evidence="8 9">
    <name type="scientific">Defluviimonas salinarum</name>
    <dbReference type="NCBI Taxonomy" id="2992147"/>
    <lineage>
        <taxon>Bacteria</taxon>
        <taxon>Pseudomonadati</taxon>
        <taxon>Pseudomonadota</taxon>
        <taxon>Alphaproteobacteria</taxon>
        <taxon>Rhodobacterales</taxon>
        <taxon>Paracoccaceae</taxon>
        <taxon>Albidovulum</taxon>
    </lineage>
</organism>
<dbReference type="SUPFAM" id="SSF109998">
    <property type="entry name" value="Triger factor/SurA peptide-binding domain-like"/>
    <property type="match status" value="1"/>
</dbReference>
<evidence type="ECO:0000256" key="2">
    <source>
        <dbReference type="ARBA" id="ARBA00022729"/>
    </source>
</evidence>
<evidence type="ECO:0000256" key="5">
    <source>
        <dbReference type="PROSITE-ProRule" id="PRU00278"/>
    </source>
</evidence>
<feature type="signal peptide" evidence="6">
    <location>
        <begin position="1"/>
        <end position="23"/>
    </location>
</feature>
<evidence type="ECO:0000313" key="9">
    <source>
        <dbReference type="Proteomes" id="UP001207582"/>
    </source>
</evidence>
<dbReference type="SUPFAM" id="SSF54534">
    <property type="entry name" value="FKBP-like"/>
    <property type="match status" value="1"/>
</dbReference>
<reference evidence="8 9" key="1">
    <citation type="submission" date="2022-10" db="EMBL/GenBank/DDBJ databases">
        <title>Defluviimonas sp. CAU 1641 isolated from mud.</title>
        <authorList>
            <person name="Kim W."/>
        </authorList>
    </citation>
    <scope>NUCLEOTIDE SEQUENCE [LARGE SCALE GENOMIC DNA]</scope>
    <source>
        <strain evidence="8 9">CAU 1641</strain>
    </source>
</reference>
<evidence type="ECO:0000256" key="6">
    <source>
        <dbReference type="SAM" id="SignalP"/>
    </source>
</evidence>
<sequence>MRFPFLLSLALAAATTTALPAMAQGSRFSTAVIVNDSAVTQYELEQRIRFLQLLRAPGDPAVEAEKGLIDDRLRSQAAEAAEITLTEEQIAAGMTEFAARANLSAEEFVTAIGQGGVAPETFRDFVSSGLAWREAVRARYAKQIVISDAEIDRALSVEAGRGAGPRVLLSEILLPVRPDTSFEIRRLATELSETIRSEGDFARAARAHSAAPSRDRGGQIGWIPLTNLPAQIRPAVAGLAQGQVSPPIPLGDAIAIFRMRGTSEGGEIKPANITVDYAQYLIPGAGTADAQAEAARIRAKADTCDDLYRVLRGAPATQLIRETRPLGQVPADIASALAGLDENEVSTALTRGNAQVFLMLCDRDATLADGGAPVVDPAAIAPEGAPAIDPELGFGAGPSRAQIREELTNQRLGNLADGYLAELRSAAIIHRP</sequence>
<dbReference type="Pfam" id="PF00639">
    <property type="entry name" value="Rotamase"/>
    <property type="match status" value="1"/>
</dbReference>
<dbReference type="Proteomes" id="UP001207582">
    <property type="component" value="Unassembled WGS sequence"/>
</dbReference>
<keyword evidence="5" id="KW-0697">Rotamase</keyword>
<dbReference type="EMBL" id="JAPDOG010000001">
    <property type="protein sequence ID" value="MCW3780054.1"/>
    <property type="molecule type" value="Genomic_DNA"/>
</dbReference>
<dbReference type="InterPro" id="IPR000297">
    <property type="entry name" value="PPIase_PpiC"/>
</dbReference>
<dbReference type="InterPro" id="IPR027304">
    <property type="entry name" value="Trigger_fact/SurA_dom_sf"/>
</dbReference>
<keyword evidence="5 8" id="KW-0413">Isomerase</keyword>
<evidence type="ECO:0000313" key="8">
    <source>
        <dbReference type="EMBL" id="MCW3780054.1"/>
    </source>
</evidence>
<dbReference type="PANTHER" id="PTHR47637">
    <property type="entry name" value="CHAPERONE SURA"/>
    <property type="match status" value="1"/>
</dbReference>
<name>A0ABT3IXX3_9RHOB</name>
<dbReference type="PANTHER" id="PTHR47637:SF1">
    <property type="entry name" value="CHAPERONE SURA"/>
    <property type="match status" value="1"/>
</dbReference>
<evidence type="ECO:0000259" key="7">
    <source>
        <dbReference type="PROSITE" id="PS50198"/>
    </source>
</evidence>
<keyword evidence="9" id="KW-1185">Reference proteome</keyword>
<gene>
    <name evidence="8" type="ORF">OM960_00450</name>
</gene>
<accession>A0ABT3IXX3</accession>